<keyword evidence="8" id="KW-0804">Transcription</keyword>
<keyword evidence="2" id="KW-0479">Metal-binding</keyword>
<gene>
    <name evidence="11" type="primary">LOC108950553</name>
</gene>
<evidence type="ECO:0000259" key="10">
    <source>
        <dbReference type="PROSITE" id="PS50097"/>
    </source>
</evidence>
<dbReference type="EMBL" id="LR787450">
    <property type="protein sequence ID" value="CAB3263312.1"/>
    <property type="molecule type" value="mRNA"/>
</dbReference>
<reference evidence="11" key="1">
    <citation type="submission" date="2020-04" db="EMBL/GenBank/DDBJ databases">
        <authorList>
            <person name="Neveu A P."/>
        </authorList>
    </citation>
    <scope>NUCLEOTIDE SEQUENCE</scope>
    <source>
        <tissue evidence="11">Whole embryo</tissue>
    </source>
</reference>
<evidence type="ECO:0000256" key="1">
    <source>
        <dbReference type="ARBA" id="ARBA00004123"/>
    </source>
</evidence>
<evidence type="ECO:0000256" key="2">
    <source>
        <dbReference type="ARBA" id="ARBA00022723"/>
    </source>
</evidence>
<evidence type="ECO:0000256" key="8">
    <source>
        <dbReference type="ARBA" id="ARBA00023163"/>
    </source>
</evidence>
<evidence type="ECO:0000256" key="4">
    <source>
        <dbReference type="ARBA" id="ARBA00022771"/>
    </source>
</evidence>
<evidence type="ECO:0000256" key="3">
    <source>
        <dbReference type="ARBA" id="ARBA00022737"/>
    </source>
</evidence>
<dbReference type="PROSITE" id="PS50097">
    <property type="entry name" value="BTB"/>
    <property type="match status" value="1"/>
</dbReference>
<evidence type="ECO:0000256" key="6">
    <source>
        <dbReference type="ARBA" id="ARBA00023015"/>
    </source>
</evidence>
<keyword evidence="5" id="KW-0862">Zinc</keyword>
<dbReference type="SMART" id="SM00225">
    <property type="entry name" value="BTB"/>
    <property type="match status" value="1"/>
</dbReference>
<dbReference type="GO" id="GO:0000981">
    <property type="term" value="F:DNA-binding transcription factor activity, RNA polymerase II-specific"/>
    <property type="evidence" value="ECO:0007669"/>
    <property type="project" value="TreeGrafter"/>
</dbReference>
<keyword evidence="9" id="KW-0539">Nucleus</keyword>
<keyword evidence="7" id="KW-0238">DNA-binding</keyword>
<dbReference type="GO" id="GO:0005634">
    <property type="term" value="C:nucleus"/>
    <property type="evidence" value="ECO:0007669"/>
    <property type="project" value="UniProtKB-SubCell"/>
</dbReference>
<dbReference type="GO" id="GO:0000978">
    <property type="term" value="F:RNA polymerase II cis-regulatory region sequence-specific DNA binding"/>
    <property type="evidence" value="ECO:0007669"/>
    <property type="project" value="TreeGrafter"/>
</dbReference>
<protein>
    <submittedName>
        <fullName evidence="11">Uncharacterized protein LOC108950553</fullName>
    </submittedName>
</protein>
<keyword evidence="3" id="KW-0677">Repeat</keyword>
<dbReference type="InterPro" id="IPR000210">
    <property type="entry name" value="BTB/POZ_dom"/>
</dbReference>
<dbReference type="InterPro" id="IPR011333">
    <property type="entry name" value="SKP1/BTB/POZ_sf"/>
</dbReference>
<comment type="subcellular location">
    <subcellularLocation>
        <location evidence="1">Nucleus</location>
    </subcellularLocation>
</comment>
<evidence type="ECO:0000313" key="11">
    <source>
        <dbReference type="EMBL" id="CAB3263312.1"/>
    </source>
</evidence>
<sequence length="402" mass="45394">MSISCSFTNETPKKHQFIKSQTFRGSHNIGLLQKLNHDRLNAESQLCDFAINVDGQIVKTHKVILAMCSKYFAEMFTHQQESKIEEDLQSLDPDSVIALINFIYTTNITITRENVLNLTAAADILEINEVKQFCKLFVGGFFSQTSWSSQSNFPPQQRMLPNAPTSSTDFFSHESINDQGIFSIEEKPVNDDLTVEIATSNCNGPTSSNQNVKHYNSNTISALLPMSLSSDQSDLDESLNHSESRLQFGSFLEFNSILDILLDPNVQFLPSIPKGPKENVYFVVENMKNVMRMKAGVPKRFADDCGPWNSSKLTVSYYLMKDGKTTFITRTPNGYCLRRRSGLKLCKPMPTDEEVFKVGKQYTTHKLDSSYKRRISWLSNCMPRCKPVAVVEYMGKFPGGNS</sequence>
<keyword evidence="6" id="KW-0805">Transcription regulation</keyword>
<organism evidence="11">
    <name type="scientific">Phallusia mammillata</name>
    <dbReference type="NCBI Taxonomy" id="59560"/>
    <lineage>
        <taxon>Eukaryota</taxon>
        <taxon>Metazoa</taxon>
        <taxon>Chordata</taxon>
        <taxon>Tunicata</taxon>
        <taxon>Ascidiacea</taxon>
        <taxon>Phlebobranchia</taxon>
        <taxon>Ascidiidae</taxon>
        <taxon>Phallusia</taxon>
    </lineage>
</organism>
<name>A0A6F9DIR2_9ASCI</name>
<dbReference type="PANTHER" id="PTHR46105">
    <property type="entry name" value="AGAP004733-PA"/>
    <property type="match status" value="1"/>
</dbReference>
<dbReference type="SUPFAM" id="SSF54695">
    <property type="entry name" value="POZ domain"/>
    <property type="match status" value="1"/>
</dbReference>
<dbReference type="Gene3D" id="3.30.710.10">
    <property type="entry name" value="Potassium Channel Kv1.1, Chain A"/>
    <property type="match status" value="1"/>
</dbReference>
<evidence type="ECO:0000256" key="7">
    <source>
        <dbReference type="ARBA" id="ARBA00023125"/>
    </source>
</evidence>
<dbReference type="InterPro" id="IPR050457">
    <property type="entry name" value="ZnFinger_BTB_dom_contain"/>
</dbReference>
<evidence type="ECO:0000256" key="9">
    <source>
        <dbReference type="ARBA" id="ARBA00023242"/>
    </source>
</evidence>
<dbReference type="AlphaFoldDB" id="A0A6F9DIR2"/>
<keyword evidence="4" id="KW-0863">Zinc-finger</keyword>
<proteinExistence type="evidence at transcript level"/>
<evidence type="ECO:0000256" key="5">
    <source>
        <dbReference type="ARBA" id="ARBA00022833"/>
    </source>
</evidence>
<dbReference type="Pfam" id="PF00651">
    <property type="entry name" value="BTB"/>
    <property type="match status" value="1"/>
</dbReference>
<dbReference type="GO" id="GO:0008270">
    <property type="term" value="F:zinc ion binding"/>
    <property type="evidence" value="ECO:0007669"/>
    <property type="project" value="UniProtKB-KW"/>
</dbReference>
<accession>A0A6F9DIR2</accession>
<feature type="domain" description="BTB" evidence="10">
    <location>
        <begin position="47"/>
        <end position="112"/>
    </location>
</feature>
<dbReference type="PANTHER" id="PTHR46105:SF5">
    <property type="entry name" value="ZINC FINGER AND BTB DOMAIN-CONTAINING PROTEIN 44 ISOFORM X1"/>
    <property type="match status" value="1"/>
</dbReference>